<dbReference type="InterPro" id="IPR036736">
    <property type="entry name" value="ACP-like_sf"/>
</dbReference>
<comment type="caution">
    <text evidence="2">The sequence shown here is derived from an EMBL/GenBank/DDBJ whole genome shotgun (WGS) entry which is preliminary data.</text>
</comment>
<organism evidence="2 3">
    <name type="scientific">Aliikangiella coralliicola</name>
    <dbReference type="NCBI Taxonomy" id="2592383"/>
    <lineage>
        <taxon>Bacteria</taxon>
        <taxon>Pseudomonadati</taxon>
        <taxon>Pseudomonadota</taxon>
        <taxon>Gammaproteobacteria</taxon>
        <taxon>Oceanospirillales</taxon>
        <taxon>Pleioneaceae</taxon>
        <taxon>Aliikangiella</taxon>
    </lineage>
</organism>
<dbReference type="Proteomes" id="UP000315439">
    <property type="component" value="Unassembled WGS sequence"/>
</dbReference>
<dbReference type="SUPFAM" id="SSF47336">
    <property type="entry name" value="ACP-like"/>
    <property type="match status" value="1"/>
</dbReference>
<feature type="domain" description="Carrier" evidence="1">
    <location>
        <begin position="7"/>
        <end position="83"/>
    </location>
</feature>
<sequence length="91" mass="10149">MYIQRDDIFTVLVGHTKKFVADIEEEIPDITADTHFVNLGASSCDRAEIAAETLESLSVETPLEEILVASTLGEMVELIYAGHEVRHQRYG</sequence>
<name>A0A545U4E5_9GAMM</name>
<evidence type="ECO:0000313" key="2">
    <source>
        <dbReference type="EMBL" id="TQV84326.1"/>
    </source>
</evidence>
<evidence type="ECO:0000313" key="3">
    <source>
        <dbReference type="Proteomes" id="UP000315439"/>
    </source>
</evidence>
<protein>
    <submittedName>
        <fullName evidence="2">Poly(3-hydroxyalkanoate) depolymerase</fullName>
    </submittedName>
</protein>
<dbReference type="EMBL" id="VIKS01000014">
    <property type="protein sequence ID" value="TQV84326.1"/>
    <property type="molecule type" value="Genomic_DNA"/>
</dbReference>
<gene>
    <name evidence="2" type="ORF">FLL46_22125</name>
</gene>
<keyword evidence="3" id="KW-1185">Reference proteome</keyword>
<dbReference type="Gene3D" id="1.10.1200.10">
    <property type="entry name" value="ACP-like"/>
    <property type="match status" value="1"/>
</dbReference>
<dbReference type="RefSeq" id="WP_142933842.1">
    <property type="nucleotide sequence ID" value="NZ_ML660170.1"/>
</dbReference>
<evidence type="ECO:0000259" key="1">
    <source>
        <dbReference type="PROSITE" id="PS50075"/>
    </source>
</evidence>
<dbReference type="Pfam" id="PF00550">
    <property type="entry name" value="PP-binding"/>
    <property type="match status" value="1"/>
</dbReference>
<proteinExistence type="predicted"/>
<dbReference type="InterPro" id="IPR009081">
    <property type="entry name" value="PP-bd_ACP"/>
</dbReference>
<dbReference type="AlphaFoldDB" id="A0A545U4E5"/>
<dbReference type="PROSITE" id="PS50075">
    <property type="entry name" value="CARRIER"/>
    <property type="match status" value="1"/>
</dbReference>
<reference evidence="2 3" key="1">
    <citation type="submission" date="2019-07" db="EMBL/GenBank/DDBJ databases">
        <title>Draft genome for Aliikangiella sp. M105.</title>
        <authorList>
            <person name="Wang G."/>
        </authorList>
    </citation>
    <scope>NUCLEOTIDE SEQUENCE [LARGE SCALE GENOMIC DNA]</scope>
    <source>
        <strain evidence="2 3">M105</strain>
    </source>
</reference>
<accession>A0A545U4E5</accession>